<dbReference type="EMBL" id="CAACVJ010000629">
    <property type="protein sequence ID" value="VEP17969.1"/>
    <property type="molecule type" value="Genomic_DNA"/>
</dbReference>
<dbReference type="RefSeq" id="WP_144876396.1">
    <property type="nucleotide sequence ID" value="NZ_LR214397.1"/>
</dbReference>
<dbReference type="SUPFAM" id="SSF55729">
    <property type="entry name" value="Acyl-CoA N-acyltransferases (Nat)"/>
    <property type="match status" value="1"/>
</dbReference>
<dbReference type="PANTHER" id="PTHR20905:SF1">
    <property type="entry name" value="AT07410P-RELATED"/>
    <property type="match status" value="1"/>
</dbReference>
<dbReference type="GO" id="GO:0008080">
    <property type="term" value="F:N-acetyltransferase activity"/>
    <property type="evidence" value="ECO:0007669"/>
    <property type="project" value="TreeGrafter"/>
</dbReference>
<protein>
    <recommendedName>
        <fullName evidence="1">N-acetyltransferase domain-containing protein</fullName>
    </recommendedName>
</protein>
<dbReference type="Gene3D" id="3.40.630.30">
    <property type="match status" value="1"/>
</dbReference>
<sequence length="167" mass="18512">MTDIAKQFGHKTAQESLTIVAQSQETKQIIGVLLANDWGAISSEEIISPTEKFNPILALLDELDAQYKQGKSIGVNEYLHHEFLAVSQQHRGKNIAHNLVAVAIENAIKKGYKTAVVTANNPTSQHIHRKFGFQDCVEIPYQTFTYEGQKVFASLAGNCILMDKSLI</sequence>
<dbReference type="InterPro" id="IPR016181">
    <property type="entry name" value="Acyl_CoA_acyltransferase"/>
</dbReference>
<gene>
    <name evidence="2" type="ORF">H1P_6650001</name>
</gene>
<accession>A0A563W2N2</accession>
<dbReference type="AlphaFoldDB" id="A0A563W2N2"/>
<dbReference type="Pfam" id="PF00583">
    <property type="entry name" value="Acetyltransf_1"/>
    <property type="match status" value="1"/>
</dbReference>
<evidence type="ECO:0000259" key="1">
    <source>
        <dbReference type="PROSITE" id="PS51186"/>
    </source>
</evidence>
<organism evidence="2 3">
    <name type="scientific">Hyella patelloides LEGE 07179</name>
    <dbReference type="NCBI Taxonomy" id="945734"/>
    <lineage>
        <taxon>Bacteria</taxon>
        <taxon>Bacillati</taxon>
        <taxon>Cyanobacteriota</taxon>
        <taxon>Cyanophyceae</taxon>
        <taxon>Pleurocapsales</taxon>
        <taxon>Hyellaceae</taxon>
        <taxon>Hyella</taxon>
    </lineage>
</organism>
<dbReference type="InterPro" id="IPR000182">
    <property type="entry name" value="GNAT_dom"/>
</dbReference>
<keyword evidence="3" id="KW-1185">Reference proteome</keyword>
<reference evidence="2 3" key="1">
    <citation type="submission" date="2019-01" db="EMBL/GenBank/DDBJ databases">
        <authorList>
            <person name="Brito A."/>
        </authorList>
    </citation>
    <scope>NUCLEOTIDE SEQUENCE [LARGE SCALE GENOMIC DNA]</scope>
    <source>
        <strain evidence="2">1</strain>
    </source>
</reference>
<evidence type="ECO:0000313" key="2">
    <source>
        <dbReference type="EMBL" id="VEP17969.1"/>
    </source>
</evidence>
<dbReference type="Proteomes" id="UP000320055">
    <property type="component" value="Unassembled WGS sequence"/>
</dbReference>
<evidence type="ECO:0000313" key="3">
    <source>
        <dbReference type="Proteomes" id="UP000320055"/>
    </source>
</evidence>
<feature type="domain" description="N-acetyltransferase" evidence="1">
    <location>
        <begin position="17"/>
        <end position="167"/>
    </location>
</feature>
<dbReference type="OrthoDB" id="510922at2"/>
<dbReference type="CDD" id="cd04301">
    <property type="entry name" value="NAT_SF"/>
    <property type="match status" value="1"/>
</dbReference>
<proteinExistence type="predicted"/>
<dbReference type="PANTHER" id="PTHR20905">
    <property type="entry name" value="N-ACETYLTRANSFERASE-RELATED"/>
    <property type="match status" value="1"/>
</dbReference>
<dbReference type="PROSITE" id="PS51186">
    <property type="entry name" value="GNAT"/>
    <property type="match status" value="1"/>
</dbReference>
<name>A0A563W2N2_9CYAN</name>